<name>A0A076GAE2_9CAUD</name>
<gene>
    <name evidence="1" type="ORF">AH6C_05</name>
</gene>
<dbReference type="EMBL" id="KJ858521">
    <property type="protein sequence ID" value="AII26759.1"/>
    <property type="molecule type" value="Genomic_DNA"/>
</dbReference>
<proteinExistence type="predicted"/>
<dbReference type="RefSeq" id="YP_009103339.1">
    <property type="nucleotide sequence ID" value="NC_025459.1"/>
</dbReference>
<protein>
    <submittedName>
        <fullName evidence="1">Uncharacterized protein</fullName>
    </submittedName>
</protein>
<dbReference type="Proteomes" id="UP000028666">
    <property type="component" value="Segment"/>
</dbReference>
<dbReference type="KEGG" id="vg:22112261"/>
<evidence type="ECO:0000313" key="1">
    <source>
        <dbReference type="EMBL" id="AII26759.1"/>
    </source>
</evidence>
<keyword evidence="2" id="KW-1185">Reference proteome</keyword>
<evidence type="ECO:0000313" key="2">
    <source>
        <dbReference type="Proteomes" id="UP000028666"/>
    </source>
</evidence>
<accession>A0A076GAE2</accession>
<sequence length="52" mass="5481">MSLSITNVVDVNILIAPKAKALQSFGKLVFVTDESPKVPLAGTIFSYSGIEA</sequence>
<dbReference type="GeneID" id="22112261"/>
<organism evidence="1 2">
    <name type="scientific">Aeromonas phage pAh6-C</name>
    <dbReference type="NCBI Taxonomy" id="1505227"/>
    <lineage>
        <taxon>Viruses</taxon>
        <taxon>Duplodnaviria</taxon>
        <taxon>Heunggongvirae</taxon>
        <taxon>Uroviricota</taxon>
        <taxon>Caudoviricetes</taxon>
        <taxon>Chaseviridae</taxon>
        <taxon>Nefertitivirinae</taxon>
        <taxon>Pahsextavirus</taxon>
        <taxon>Pahsextavirus pAh6C</taxon>
    </lineage>
</organism>
<reference evidence="1 2" key="1">
    <citation type="submission" date="2014-05" db="EMBL/GenBank/DDBJ databases">
        <title>Complete genome sequence of Aeromonas bacteriophage pAh6-C.</title>
        <authorList>
            <person name="Jun J.W."/>
            <person name="Park S.C."/>
        </authorList>
    </citation>
    <scope>NUCLEOTIDE SEQUENCE [LARGE SCALE GENOMIC DNA]</scope>
</reference>